<dbReference type="UniPathway" id="UPA00085"/>
<protein>
    <recommendedName>
        <fullName evidence="10">Glycerol-3-phosphate acyltransferase</fullName>
    </recommendedName>
    <alternativeName>
        <fullName evidence="10">Acyl-PO4 G3P acyltransferase</fullName>
    </alternativeName>
    <alternativeName>
        <fullName evidence="10">Acyl-phosphate--glycerol-3-phosphate acyltransferase</fullName>
    </alternativeName>
    <alternativeName>
        <fullName evidence="10">G3P acyltransferase</fullName>
        <shortName evidence="10">GPAT</shortName>
        <ecNumber evidence="10">2.3.1.275</ecNumber>
    </alternativeName>
    <alternativeName>
        <fullName evidence="10">Lysophosphatidic acid synthase</fullName>
        <shortName evidence="10">LPA synthase</shortName>
    </alternativeName>
</protein>
<accession>A0A1M4SZL7</accession>
<dbReference type="SMART" id="SM01207">
    <property type="entry name" value="G3P_acyltransf"/>
    <property type="match status" value="1"/>
</dbReference>
<name>A0A1M4SZL7_9THEO</name>
<evidence type="ECO:0000256" key="9">
    <source>
        <dbReference type="ARBA" id="ARBA00023264"/>
    </source>
</evidence>
<evidence type="ECO:0000313" key="11">
    <source>
        <dbReference type="EMBL" id="SHE37635.1"/>
    </source>
</evidence>
<evidence type="ECO:0000256" key="2">
    <source>
        <dbReference type="ARBA" id="ARBA00022516"/>
    </source>
</evidence>
<keyword evidence="7 10" id="KW-0472">Membrane</keyword>
<feature type="transmembrane region" description="Helical" evidence="10">
    <location>
        <begin position="115"/>
        <end position="138"/>
    </location>
</feature>
<keyword evidence="8 10" id="KW-0594">Phospholipid biosynthesis</keyword>
<keyword evidence="9 10" id="KW-1208">Phospholipid metabolism</keyword>
<reference evidence="11 12" key="1">
    <citation type="submission" date="2016-11" db="EMBL/GenBank/DDBJ databases">
        <authorList>
            <person name="Jaros S."/>
            <person name="Januszkiewicz K."/>
            <person name="Wedrychowicz H."/>
        </authorList>
    </citation>
    <scope>NUCLEOTIDE SEQUENCE [LARGE SCALE GENOMIC DNA]</scope>
    <source>
        <strain evidence="11 12">DSM 17918</strain>
    </source>
</reference>
<comment type="pathway">
    <text evidence="10">Lipid metabolism; phospholipid metabolism.</text>
</comment>
<dbReference type="GO" id="GO:0005886">
    <property type="term" value="C:plasma membrane"/>
    <property type="evidence" value="ECO:0007669"/>
    <property type="project" value="UniProtKB-SubCell"/>
</dbReference>
<comment type="subunit">
    <text evidence="10">Probably interacts with PlsX.</text>
</comment>
<dbReference type="HAMAP" id="MF_01043">
    <property type="entry name" value="PlsY"/>
    <property type="match status" value="1"/>
</dbReference>
<keyword evidence="11" id="KW-0012">Acyltransferase</keyword>
<evidence type="ECO:0000256" key="5">
    <source>
        <dbReference type="ARBA" id="ARBA00022989"/>
    </source>
</evidence>
<comment type="similarity">
    <text evidence="10">Belongs to the PlsY family.</text>
</comment>
<keyword evidence="12" id="KW-1185">Reference proteome</keyword>
<feature type="transmembrane region" description="Helical" evidence="10">
    <location>
        <begin position="6"/>
        <end position="26"/>
    </location>
</feature>
<keyword evidence="6 10" id="KW-0443">Lipid metabolism</keyword>
<evidence type="ECO:0000256" key="10">
    <source>
        <dbReference type="HAMAP-Rule" id="MF_01043"/>
    </source>
</evidence>
<proteinExistence type="inferred from homology"/>
<keyword evidence="4 10" id="KW-0812">Transmembrane</keyword>
<evidence type="ECO:0000256" key="8">
    <source>
        <dbReference type="ARBA" id="ARBA00023209"/>
    </source>
</evidence>
<dbReference type="Proteomes" id="UP000184088">
    <property type="component" value="Unassembled WGS sequence"/>
</dbReference>
<dbReference type="InterPro" id="IPR003811">
    <property type="entry name" value="G3P_acylTferase_PlsY"/>
</dbReference>
<gene>
    <name evidence="10" type="primary">plsY</name>
    <name evidence="11" type="ORF">SAMN02746089_00174</name>
</gene>
<comment type="catalytic activity">
    <reaction evidence="10">
        <text>an acyl phosphate + sn-glycerol 3-phosphate = a 1-acyl-sn-glycero-3-phosphate + phosphate</text>
        <dbReference type="Rhea" id="RHEA:34075"/>
        <dbReference type="ChEBI" id="CHEBI:43474"/>
        <dbReference type="ChEBI" id="CHEBI:57597"/>
        <dbReference type="ChEBI" id="CHEBI:57970"/>
        <dbReference type="ChEBI" id="CHEBI:59918"/>
        <dbReference type="EC" id="2.3.1.275"/>
    </reaction>
</comment>
<sequence length="198" mass="21074">MNVLLIIIALISSYVIGGFNSAYYIGKLWGIDDIRKYGSGNPGTTNVLRILGKTAALLTLLFDVAKGVVAVLLGLLLFKSSGVAILCGIAVILGHNYPIQLGFKGGKGIATSIGVIFLLSPVAAIYSLLIGIIVIIITKYVSLGSIVGSILFPIFVAIFHGSWQYVLFGVVMALMAVYRHRANIGRLISGTESKIKLY</sequence>
<keyword evidence="3 10" id="KW-0808">Transferase</keyword>
<keyword evidence="1 10" id="KW-1003">Cell membrane</keyword>
<keyword evidence="5 10" id="KW-1133">Transmembrane helix</keyword>
<organism evidence="11 12">
    <name type="scientific">Caldanaerobius fijiensis DSM 17918</name>
    <dbReference type="NCBI Taxonomy" id="1121256"/>
    <lineage>
        <taxon>Bacteria</taxon>
        <taxon>Bacillati</taxon>
        <taxon>Bacillota</taxon>
        <taxon>Clostridia</taxon>
        <taxon>Thermoanaerobacterales</taxon>
        <taxon>Thermoanaerobacteraceae</taxon>
        <taxon>Caldanaerobius</taxon>
    </lineage>
</organism>
<comment type="function">
    <text evidence="10">Catalyzes the transfer of an acyl group from acyl-phosphate (acyl-PO(4)) to glycerol-3-phosphate (G3P) to form lysophosphatidic acid (LPA). This enzyme utilizes acyl-phosphate as fatty acyl donor, but not acyl-CoA or acyl-ACP.</text>
</comment>
<evidence type="ECO:0000256" key="3">
    <source>
        <dbReference type="ARBA" id="ARBA00022679"/>
    </source>
</evidence>
<evidence type="ECO:0000256" key="7">
    <source>
        <dbReference type="ARBA" id="ARBA00023136"/>
    </source>
</evidence>
<dbReference type="AlphaFoldDB" id="A0A1M4SZL7"/>
<feature type="transmembrane region" description="Helical" evidence="10">
    <location>
        <begin position="55"/>
        <end position="77"/>
    </location>
</feature>
<dbReference type="GO" id="GO:0043772">
    <property type="term" value="F:acyl-phosphate glycerol-3-phosphate acyltransferase activity"/>
    <property type="evidence" value="ECO:0007669"/>
    <property type="project" value="UniProtKB-UniRule"/>
</dbReference>
<dbReference type="PANTHER" id="PTHR30309:SF0">
    <property type="entry name" value="GLYCEROL-3-PHOSPHATE ACYLTRANSFERASE-RELATED"/>
    <property type="match status" value="1"/>
</dbReference>
<dbReference type="RefSeq" id="WP_073341188.1">
    <property type="nucleotide sequence ID" value="NZ_FQVH01000001.1"/>
</dbReference>
<dbReference type="EC" id="2.3.1.275" evidence="10"/>
<feature type="transmembrane region" description="Helical" evidence="10">
    <location>
        <begin position="83"/>
        <end position="103"/>
    </location>
</feature>
<dbReference type="PANTHER" id="PTHR30309">
    <property type="entry name" value="INNER MEMBRANE PROTEIN YGIH"/>
    <property type="match status" value="1"/>
</dbReference>
<evidence type="ECO:0000256" key="4">
    <source>
        <dbReference type="ARBA" id="ARBA00022692"/>
    </source>
</evidence>
<evidence type="ECO:0000256" key="6">
    <source>
        <dbReference type="ARBA" id="ARBA00023098"/>
    </source>
</evidence>
<dbReference type="NCBIfam" id="TIGR00023">
    <property type="entry name" value="glycerol-3-phosphate 1-O-acyltransferase PlsY"/>
    <property type="match status" value="1"/>
</dbReference>
<evidence type="ECO:0000313" key="12">
    <source>
        <dbReference type="Proteomes" id="UP000184088"/>
    </source>
</evidence>
<dbReference type="Pfam" id="PF02660">
    <property type="entry name" value="G3P_acyltransf"/>
    <property type="match status" value="1"/>
</dbReference>
<dbReference type="EMBL" id="FQVH01000001">
    <property type="protein sequence ID" value="SHE37635.1"/>
    <property type="molecule type" value="Genomic_DNA"/>
</dbReference>
<evidence type="ECO:0000256" key="1">
    <source>
        <dbReference type="ARBA" id="ARBA00022475"/>
    </source>
</evidence>
<keyword evidence="2 10" id="KW-0444">Lipid biosynthesis</keyword>
<comment type="subcellular location">
    <subcellularLocation>
        <location evidence="10">Cell membrane</location>
        <topology evidence="10">Multi-pass membrane protein</topology>
    </subcellularLocation>
</comment>
<dbReference type="STRING" id="1121256.SAMN02746089_00174"/>
<dbReference type="GO" id="GO:0008654">
    <property type="term" value="P:phospholipid biosynthetic process"/>
    <property type="evidence" value="ECO:0007669"/>
    <property type="project" value="UniProtKB-UniRule"/>
</dbReference>
<feature type="transmembrane region" description="Helical" evidence="10">
    <location>
        <begin position="150"/>
        <end position="178"/>
    </location>
</feature>